<sequence>MTTTTPPSSLPPVESEAERRADLKTMKTRATGLLVGVALVWVALLLLTDDAGVTGYAIATFEAAMVGALADWFAVTAIFRHPLGLPIPHTAVVASRKDQFGVTLGQFIQENFLTPDVVGPRLAELDVASRAGAWFADPTNADRAAAHAAGMIDRLAESSGDDDVITLIEHQVRRRVEATDAGPLAAGGLRLLTTEGHHEQLLDELLALLDGFLVTNQHTMRERFTTESPWWLPEPVDDALFNRLFDGVRNLISDAATPGGPGGLREEIHKGIERFTDSLEHDPDVVLRANEFKMQLLDNPELRRWIAAVWGAIKGQLREQAFDDTSRLRQRMQDLIVQGGQRLQDDPATNRAVNDLVERTGRGAVEQFSTEISGLVSNTVSSWNTSETADRLELLLGRDLQWIRINGTVVGGLAGFVIHTIAEIAG</sequence>
<dbReference type="Proteomes" id="UP000264006">
    <property type="component" value="Chromosome"/>
</dbReference>
<dbReference type="KEGG" id="euz:DVS28_a1917"/>
<gene>
    <name evidence="2" type="ORF">DVS28_a1917</name>
</gene>
<keyword evidence="1" id="KW-0472">Membrane</keyword>
<dbReference type="AlphaFoldDB" id="A0A346XWK5"/>
<protein>
    <submittedName>
        <fullName evidence="2">Putative membrane protein</fullName>
    </submittedName>
</protein>
<keyword evidence="1" id="KW-1133">Transmembrane helix</keyword>
<dbReference type="PANTHER" id="PTHR38442">
    <property type="entry name" value="INNER MEMBRANE PROTEIN-RELATED"/>
    <property type="match status" value="1"/>
</dbReference>
<dbReference type="GO" id="GO:0005886">
    <property type="term" value="C:plasma membrane"/>
    <property type="evidence" value="ECO:0007669"/>
    <property type="project" value="TreeGrafter"/>
</dbReference>
<dbReference type="PANTHER" id="PTHR38442:SF1">
    <property type="entry name" value="INNER MEMBRANE PROTEIN"/>
    <property type="match status" value="1"/>
</dbReference>
<evidence type="ECO:0000256" key="1">
    <source>
        <dbReference type="SAM" id="Phobius"/>
    </source>
</evidence>
<name>A0A346XWK5_9ACTN</name>
<keyword evidence="3" id="KW-1185">Reference proteome</keyword>
<feature type="transmembrane region" description="Helical" evidence="1">
    <location>
        <begin position="30"/>
        <end position="47"/>
    </location>
</feature>
<dbReference type="EMBL" id="CP031165">
    <property type="protein sequence ID" value="AXV06602.1"/>
    <property type="molecule type" value="Genomic_DNA"/>
</dbReference>
<dbReference type="OrthoDB" id="9769590at2"/>
<evidence type="ECO:0000313" key="3">
    <source>
        <dbReference type="Proteomes" id="UP000264006"/>
    </source>
</evidence>
<accession>A0A346XWK5</accession>
<evidence type="ECO:0000313" key="2">
    <source>
        <dbReference type="EMBL" id="AXV06602.1"/>
    </source>
</evidence>
<dbReference type="Pfam" id="PF04286">
    <property type="entry name" value="DUF445"/>
    <property type="match status" value="1"/>
</dbReference>
<dbReference type="InterPro" id="IPR007383">
    <property type="entry name" value="DUF445"/>
</dbReference>
<organism evidence="2 3">
    <name type="scientific">Euzebya pacifica</name>
    <dbReference type="NCBI Taxonomy" id="1608957"/>
    <lineage>
        <taxon>Bacteria</taxon>
        <taxon>Bacillati</taxon>
        <taxon>Actinomycetota</taxon>
        <taxon>Nitriliruptoria</taxon>
        <taxon>Euzebyales</taxon>
    </lineage>
</organism>
<reference evidence="2 3" key="1">
    <citation type="submission" date="2018-09" db="EMBL/GenBank/DDBJ databases">
        <title>Complete genome sequence of Euzebya sp. DY32-46 isolated from seawater of Pacific Ocean.</title>
        <authorList>
            <person name="Xu L."/>
            <person name="Wu Y.-H."/>
            <person name="Xu X.-W."/>
        </authorList>
    </citation>
    <scope>NUCLEOTIDE SEQUENCE [LARGE SCALE GENOMIC DNA]</scope>
    <source>
        <strain evidence="2 3">DY32-46</strain>
    </source>
</reference>
<feature type="transmembrane region" description="Helical" evidence="1">
    <location>
        <begin position="53"/>
        <end position="79"/>
    </location>
</feature>
<keyword evidence="1" id="KW-0812">Transmembrane</keyword>
<proteinExistence type="predicted"/>
<dbReference type="RefSeq" id="WP_114591219.1">
    <property type="nucleotide sequence ID" value="NZ_CP031165.1"/>
</dbReference>